<proteinExistence type="predicted"/>
<comment type="caution">
    <text evidence="2">The sequence shown here is derived from an EMBL/GenBank/DDBJ whole genome shotgun (WGS) entry which is preliminary data.</text>
</comment>
<dbReference type="AlphaFoldDB" id="A0A3B9IH32"/>
<dbReference type="Pfam" id="PF11306">
    <property type="entry name" value="DUF3108"/>
    <property type="match status" value="1"/>
</dbReference>
<accession>A0A3B9IH32</accession>
<feature type="signal peptide" evidence="1">
    <location>
        <begin position="1"/>
        <end position="24"/>
    </location>
</feature>
<organism evidence="2 3">
    <name type="scientific">Tistrella mobilis</name>
    <dbReference type="NCBI Taxonomy" id="171437"/>
    <lineage>
        <taxon>Bacteria</taxon>
        <taxon>Pseudomonadati</taxon>
        <taxon>Pseudomonadota</taxon>
        <taxon>Alphaproteobacteria</taxon>
        <taxon>Geminicoccales</taxon>
        <taxon>Geminicoccaceae</taxon>
        <taxon>Tistrella</taxon>
    </lineage>
</organism>
<name>A0A3B9IH32_9PROT</name>
<dbReference type="Proteomes" id="UP000257706">
    <property type="component" value="Unassembled WGS sequence"/>
</dbReference>
<keyword evidence="1" id="KW-0732">Signal</keyword>
<evidence type="ECO:0000256" key="1">
    <source>
        <dbReference type="SAM" id="SignalP"/>
    </source>
</evidence>
<reference evidence="2 3" key="1">
    <citation type="journal article" date="2018" name="Nat. Biotechnol.">
        <title>A standardized bacterial taxonomy based on genome phylogeny substantially revises the tree of life.</title>
        <authorList>
            <person name="Parks D.H."/>
            <person name="Chuvochina M."/>
            <person name="Waite D.W."/>
            <person name="Rinke C."/>
            <person name="Skarshewski A."/>
            <person name="Chaumeil P.A."/>
            <person name="Hugenholtz P."/>
        </authorList>
    </citation>
    <scope>NUCLEOTIDE SEQUENCE [LARGE SCALE GENOMIC DNA]</scope>
    <source>
        <strain evidence="2">UBA8739</strain>
    </source>
</reference>
<evidence type="ECO:0000313" key="3">
    <source>
        <dbReference type="Proteomes" id="UP000257706"/>
    </source>
</evidence>
<gene>
    <name evidence="2" type="ORF">DCK97_03825</name>
</gene>
<dbReference type="InterPro" id="IPR021457">
    <property type="entry name" value="DUF3108"/>
</dbReference>
<evidence type="ECO:0000313" key="2">
    <source>
        <dbReference type="EMBL" id="HAE46529.1"/>
    </source>
</evidence>
<protein>
    <submittedName>
        <fullName evidence="2">Uncharacterized protein</fullName>
    </submittedName>
</protein>
<dbReference type="EMBL" id="DMAI01000062">
    <property type="protein sequence ID" value="HAE46529.1"/>
    <property type="molecule type" value="Genomic_DNA"/>
</dbReference>
<feature type="chain" id="PRO_5017647119" evidence="1">
    <location>
        <begin position="25"/>
        <end position="196"/>
    </location>
</feature>
<sequence>MLHDQLRRFVAPIALLLVATSVPAMSQAAPDGGFHAPAPGTNIVWQGESHRGSFTSRNVFTGVEGFKILFKRGGVEEGAWIPFCYGCAHNIIDVEAYAGLWPLEVGKSVSFRRKREDGSREWAHVIKVVGTESVTVGAGSFDTFVVEETATSIGRNWRGTSRFWWAPSVGYIVKEEIEENDGTWNRDEVTELTPAQ</sequence>
<dbReference type="Gene3D" id="2.40.360.20">
    <property type="match status" value="1"/>
</dbReference>